<comment type="subunit">
    <text evidence="5">Interacts with ribosomal protein uL14 (rplN).</text>
</comment>
<dbReference type="SUPFAM" id="SSF81301">
    <property type="entry name" value="Nucleotidyltransferase"/>
    <property type="match status" value="1"/>
</dbReference>
<dbReference type="Pfam" id="PF02410">
    <property type="entry name" value="RsfS"/>
    <property type="match status" value="1"/>
</dbReference>
<dbReference type="HAMAP" id="MF_01477">
    <property type="entry name" value="Iojap_RsfS"/>
    <property type="match status" value="1"/>
</dbReference>
<sequence length="118" mass="13514">MEEKPLLTLAARAADEKKAEHLIALDMRGISLIADFFLIGHGNSYKQVQAIAQEIKKKAQEEGYEVKRLEGYDEAKWVLIDLGDVIVHVFHKDERHYYNLEKLWGDAGVVELETVLSY</sequence>
<dbReference type="AlphaFoldDB" id="A0A1I1Z9K5"/>
<dbReference type="PANTHER" id="PTHR21043">
    <property type="entry name" value="IOJAP SUPERFAMILY ORTHOLOG"/>
    <property type="match status" value="1"/>
</dbReference>
<comment type="similarity">
    <text evidence="1 5">Belongs to the Iojap/RsfS family.</text>
</comment>
<proteinExistence type="inferred from homology"/>
<organism evidence="6 7">
    <name type="scientific">Alteribacillus iranensis</name>
    <dbReference type="NCBI Taxonomy" id="930128"/>
    <lineage>
        <taxon>Bacteria</taxon>
        <taxon>Bacillati</taxon>
        <taxon>Bacillota</taxon>
        <taxon>Bacilli</taxon>
        <taxon>Bacillales</taxon>
        <taxon>Bacillaceae</taxon>
        <taxon>Alteribacillus</taxon>
    </lineage>
</organism>
<dbReference type="RefSeq" id="WP_091656085.1">
    <property type="nucleotide sequence ID" value="NZ_FONT01000001.1"/>
</dbReference>
<evidence type="ECO:0000256" key="5">
    <source>
        <dbReference type="HAMAP-Rule" id="MF_01477"/>
    </source>
</evidence>
<dbReference type="GO" id="GO:0043023">
    <property type="term" value="F:ribosomal large subunit binding"/>
    <property type="evidence" value="ECO:0007669"/>
    <property type="project" value="TreeGrafter"/>
</dbReference>
<dbReference type="GO" id="GO:0090071">
    <property type="term" value="P:negative regulation of ribosome biogenesis"/>
    <property type="evidence" value="ECO:0007669"/>
    <property type="project" value="UniProtKB-UniRule"/>
</dbReference>
<dbReference type="GO" id="GO:0005737">
    <property type="term" value="C:cytoplasm"/>
    <property type="evidence" value="ECO:0007669"/>
    <property type="project" value="UniProtKB-SubCell"/>
</dbReference>
<name>A0A1I1Z9K5_9BACI</name>
<dbReference type="GO" id="GO:0017148">
    <property type="term" value="P:negative regulation of translation"/>
    <property type="evidence" value="ECO:0007669"/>
    <property type="project" value="UniProtKB-UniRule"/>
</dbReference>
<evidence type="ECO:0000256" key="1">
    <source>
        <dbReference type="ARBA" id="ARBA00010574"/>
    </source>
</evidence>
<evidence type="ECO:0000256" key="3">
    <source>
        <dbReference type="ARBA" id="ARBA00022491"/>
    </source>
</evidence>
<keyword evidence="4 5" id="KW-0810">Translation regulation</keyword>
<comment type="subcellular location">
    <subcellularLocation>
        <location evidence="5">Cytoplasm</location>
    </subcellularLocation>
</comment>
<evidence type="ECO:0000313" key="6">
    <source>
        <dbReference type="EMBL" id="SFE28385.1"/>
    </source>
</evidence>
<dbReference type="PANTHER" id="PTHR21043:SF0">
    <property type="entry name" value="MITOCHONDRIAL ASSEMBLY OF RIBOSOMAL LARGE SUBUNIT PROTEIN 1"/>
    <property type="match status" value="1"/>
</dbReference>
<dbReference type="InterPro" id="IPR043519">
    <property type="entry name" value="NT_sf"/>
</dbReference>
<dbReference type="NCBIfam" id="TIGR00090">
    <property type="entry name" value="rsfS_iojap_ybeB"/>
    <property type="match status" value="1"/>
</dbReference>
<gene>
    <name evidence="5" type="primary">rsfS</name>
    <name evidence="6" type="ORF">SAMN05192532_101115</name>
</gene>
<dbReference type="Gene3D" id="3.30.460.10">
    <property type="entry name" value="Beta Polymerase, domain 2"/>
    <property type="match status" value="1"/>
</dbReference>
<keyword evidence="3 5" id="KW-0678">Repressor</keyword>
<dbReference type="FunFam" id="3.30.460.10:FF:000015">
    <property type="entry name" value="Ribosomal silencing factor RsfS"/>
    <property type="match status" value="1"/>
</dbReference>
<evidence type="ECO:0000256" key="2">
    <source>
        <dbReference type="ARBA" id="ARBA00022490"/>
    </source>
</evidence>
<evidence type="ECO:0000256" key="4">
    <source>
        <dbReference type="ARBA" id="ARBA00022845"/>
    </source>
</evidence>
<dbReference type="Proteomes" id="UP000199516">
    <property type="component" value="Unassembled WGS sequence"/>
</dbReference>
<dbReference type="GO" id="GO:0042256">
    <property type="term" value="P:cytosolic ribosome assembly"/>
    <property type="evidence" value="ECO:0007669"/>
    <property type="project" value="UniProtKB-UniRule"/>
</dbReference>
<protein>
    <recommendedName>
        <fullName evidence="5">Ribosomal silencing factor RsfS</fullName>
    </recommendedName>
</protein>
<accession>A0A1I1Z9K5</accession>
<dbReference type="EMBL" id="FONT01000001">
    <property type="protein sequence ID" value="SFE28385.1"/>
    <property type="molecule type" value="Genomic_DNA"/>
</dbReference>
<evidence type="ECO:0000313" key="7">
    <source>
        <dbReference type="Proteomes" id="UP000199516"/>
    </source>
</evidence>
<keyword evidence="7" id="KW-1185">Reference proteome</keyword>
<dbReference type="STRING" id="930128.SAMN05192532_101115"/>
<dbReference type="InterPro" id="IPR004394">
    <property type="entry name" value="Iojap/RsfS/C7orf30"/>
</dbReference>
<keyword evidence="2 5" id="KW-0963">Cytoplasm</keyword>
<dbReference type="OrthoDB" id="9793681at2"/>
<reference evidence="6 7" key="1">
    <citation type="submission" date="2016-10" db="EMBL/GenBank/DDBJ databases">
        <authorList>
            <person name="de Groot N.N."/>
        </authorList>
    </citation>
    <scope>NUCLEOTIDE SEQUENCE [LARGE SCALE GENOMIC DNA]</scope>
    <source>
        <strain evidence="6 7">DSM 23995</strain>
    </source>
</reference>
<comment type="function">
    <text evidence="5">Functions as a ribosomal silencing factor. Interacts with ribosomal protein uL14 (rplN), blocking formation of intersubunit bridge B8. Prevents association of the 30S and 50S ribosomal subunits and the formation of functional ribosomes, thus repressing translation.</text>
</comment>